<accession>X0X3I7</accession>
<name>X0X3I7_9ZZZZ</name>
<evidence type="ECO:0000313" key="1">
    <source>
        <dbReference type="EMBL" id="GAG37799.1"/>
    </source>
</evidence>
<proteinExistence type="predicted"/>
<reference evidence="1" key="1">
    <citation type="journal article" date="2014" name="Front. Microbiol.">
        <title>High frequency of phylogenetically diverse reductive dehalogenase-homologous genes in deep subseafloor sedimentary metagenomes.</title>
        <authorList>
            <person name="Kawai M."/>
            <person name="Futagami T."/>
            <person name="Toyoda A."/>
            <person name="Takaki Y."/>
            <person name="Nishi S."/>
            <person name="Hori S."/>
            <person name="Arai W."/>
            <person name="Tsubouchi T."/>
            <person name="Morono Y."/>
            <person name="Uchiyama I."/>
            <person name="Ito T."/>
            <person name="Fujiyama A."/>
            <person name="Inagaki F."/>
            <person name="Takami H."/>
        </authorList>
    </citation>
    <scope>NUCLEOTIDE SEQUENCE</scope>
    <source>
        <strain evidence="1">Expedition CK06-06</strain>
    </source>
</reference>
<organism evidence="1">
    <name type="scientific">marine sediment metagenome</name>
    <dbReference type="NCBI Taxonomy" id="412755"/>
    <lineage>
        <taxon>unclassified sequences</taxon>
        <taxon>metagenomes</taxon>
        <taxon>ecological metagenomes</taxon>
    </lineage>
</organism>
<comment type="caution">
    <text evidence="1">The sequence shown here is derived from an EMBL/GenBank/DDBJ whole genome shotgun (WGS) entry which is preliminary data.</text>
</comment>
<feature type="non-terminal residue" evidence="1">
    <location>
        <position position="1"/>
    </location>
</feature>
<sequence length="106" mass="11428">DFRAGGGCSVTRGTNEAARRSIVVRIPGAEILICLGETEVGLPVLGEGLKNESTFARLNAICACVRLGKVTLPLVPAMKATPRFPRWINPGAQLIETLPERFLKEK</sequence>
<protein>
    <submittedName>
        <fullName evidence="1">Uncharacterized protein</fullName>
    </submittedName>
</protein>
<gene>
    <name evidence="1" type="ORF">S01H1_67335</name>
</gene>
<dbReference type="EMBL" id="BARS01044589">
    <property type="protein sequence ID" value="GAG37799.1"/>
    <property type="molecule type" value="Genomic_DNA"/>
</dbReference>
<dbReference type="AlphaFoldDB" id="X0X3I7"/>